<organism evidence="7 8">
    <name type="scientific">Tistlia consotensis USBA 355</name>
    <dbReference type="NCBI Taxonomy" id="560819"/>
    <lineage>
        <taxon>Bacteria</taxon>
        <taxon>Pseudomonadati</taxon>
        <taxon>Pseudomonadota</taxon>
        <taxon>Alphaproteobacteria</taxon>
        <taxon>Rhodospirillales</taxon>
        <taxon>Rhodovibrionaceae</taxon>
        <taxon>Tistlia</taxon>
    </lineage>
</organism>
<protein>
    <submittedName>
        <fullName evidence="7">Transcriptional regulator, TetR family</fullName>
    </submittedName>
</protein>
<dbReference type="SUPFAM" id="SSF48498">
    <property type="entry name" value="Tetracyclin repressor-like, C-terminal domain"/>
    <property type="match status" value="1"/>
</dbReference>
<evidence type="ECO:0000256" key="2">
    <source>
        <dbReference type="ARBA" id="ARBA00023015"/>
    </source>
</evidence>
<evidence type="ECO:0000259" key="6">
    <source>
        <dbReference type="PROSITE" id="PS50977"/>
    </source>
</evidence>
<accession>A0A1Y6BPG0</accession>
<dbReference type="InterPro" id="IPR001647">
    <property type="entry name" value="HTH_TetR"/>
</dbReference>
<dbReference type="Pfam" id="PF00440">
    <property type="entry name" value="TetR_N"/>
    <property type="match status" value="1"/>
</dbReference>
<dbReference type="STRING" id="560819.SAMN05428998_105212"/>
<name>A0A1Y6BPG0_9PROT</name>
<dbReference type="EMBL" id="FWZX01000005">
    <property type="protein sequence ID" value="SMF13924.1"/>
    <property type="molecule type" value="Genomic_DNA"/>
</dbReference>
<proteinExistence type="predicted"/>
<sequence length="207" mass="22350">MTQEAKRDRRRQQLIEATIDTIAERGLVGTTLAQVAKAAGVSYGVVGFYFRSKDALLRATLDQLAADYEAVASRAAEKAGPSPAAKLVAIVEADFSAEVAQRRKIAAWTAFWSESRATPAFKQRCIELQDAYLALTGALCRSIVEAGGYAVDPQVAAAGLNAMVYGQWIELQLRGSKLGREQAKKPCLLYLKALFPDELAALVRDAA</sequence>
<dbReference type="PANTHER" id="PTHR30055">
    <property type="entry name" value="HTH-TYPE TRANSCRIPTIONAL REGULATOR RUTR"/>
    <property type="match status" value="1"/>
</dbReference>
<gene>
    <name evidence="7" type="ORF">SAMN05428998_105212</name>
</gene>
<evidence type="ECO:0000313" key="7">
    <source>
        <dbReference type="EMBL" id="SMF13924.1"/>
    </source>
</evidence>
<dbReference type="RefSeq" id="WP_085122243.1">
    <property type="nucleotide sequence ID" value="NZ_FWZX01000005.1"/>
</dbReference>
<keyword evidence="8" id="KW-1185">Reference proteome</keyword>
<feature type="DNA-binding region" description="H-T-H motif" evidence="5">
    <location>
        <begin position="31"/>
        <end position="50"/>
    </location>
</feature>
<evidence type="ECO:0000256" key="3">
    <source>
        <dbReference type="ARBA" id="ARBA00023125"/>
    </source>
</evidence>
<dbReference type="PROSITE" id="PS50977">
    <property type="entry name" value="HTH_TETR_2"/>
    <property type="match status" value="1"/>
</dbReference>
<dbReference type="InterPro" id="IPR036271">
    <property type="entry name" value="Tet_transcr_reg_TetR-rel_C_sf"/>
</dbReference>
<evidence type="ECO:0000256" key="4">
    <source>
        <dbReference type="ARBA" id="ARBA00023163"/>
    </source>
</evidence>
<keyword evidence="1" id="KW-0678">Repressor</keyword>
<dbReference type="PANTHER" id="PTHR30055:SF228">
    <property type="entry name" value="TRANSCRIPTIONAL REGULATOR-RELATED"/>
    <property type="match status" value="1"/>
</dbReference>
<dbReference type="GO" id="GO:0000976">
    <property type="term" value="F:transcription cis-regulatory region binding"/>
    <property type="evidence" value="ECO:0007669"/>
    <property type="project" value="TreeGrafter"/>
</dbReference>
<dbReference type="NCBIfam" id="NF001978">
    <property type="entry name" value="PRK00767.1"/>
    <property type="match status" value="1"/>
</dbReference>
<keyword evidence="4" id="KW-0804">Transcription</keyword>
<keyword evidence="3 5" id="KW-0238">DNA-binding</keyword>
<dbReference type="Pfam" id="PF13977">
    <property type="entry name" value="TetR_C_6"/>
    <property type="match status" value="1"/>
</dbReference>
<dbReference type="InterPro" id="IPR039538">
    <property type="entry name" value="BetI_C"/>
</dbReference>
<dbReference type="Gene3D" id="1.10.357.10">
    <property type="entry name" value="Tetracycline Repressor, domain 2"/>
    <property type="match status" value="1"/>
</dbReference>
<evidence type="ECO:0000256" key="5">
    <source>
        <dbReference type="PROSITE-ProRule" id="PRU00335"/>
    </source>
</evidence>
<dbReference type="InterPro" id="IPR009057">
    <property type="entry name" value="Homeodomain-like_sf"/>
</dbReference>
<dbReference type="AlphaFoldDB" id="A0A1Y6BPG0"/>
<dbReference type="GO" id="GO:0003700">
    <property type="term" value="F:DNA-binding transcription factor activity"/>
    <property type="evidence" value="ECO:0007669"/>
    <property type="project" value="TreeGrafter"/>
</dbReference>
<dbReference type="PRINTS" id="PR00455">
    <property type="entry name" value="HTHTETR"/>
</dbReference>
<evidence type="ECO:0000256" key="1">
    <source>
        <dbReference type="ARBA" id="ARBA00022491"/>
    </source>
</evidence>
<dbReference type="InterPro" id="IPR050109">
    <property type="entry name" value="HTH-type_TetR-like_transc_reg"/>
</dbReference>
<dbReference type="SUPFAM" id="SSF46689">
    <property type="entry name" value="Homeodomain-like"/>
    <property type="match status" value="1"/>
</dbReference>
<keyword evidence="2" id="KW-0805">Transcription regulation</keyword>
<dbReference type="Proteomes" id="UP000192917">
    <property type="component" value="Unassembled WGS sequence"/>
</dbReference>
<feature type="domain" description="HTH tetR-type" evidence="6">
    <location>
        <begin position="8"/>
        <end position="68"/>
    </location>
</feature>
<evidence type="ECO:0000313" key="8">
    <source>
        <dbReference type="Proteomes" id="UP000192917"/>
    </source>
</evidence>
<reference evidence="7 8" key="1">
    <citation type="submission" date="2017-04" db="EMBL/GenBank/DDBJ databases">
        <authorList>
            <person name="Afonso C.L."/>
            <person name="Miller P.J."/>
            <person name="Scott M.A."/>
            <person name="Spackman E."/>
            <person name="Goraichik I."/>
            <person name="Dimitrov K.M."/>
            <person name="Suarez D.L."/>
            <person name="Swayne D.E."/>
        </authorList>
    </citation>
    <scope>NUCLEOTIDE SEQUENCE [LARGE SCALE GENOMIC DNA]</scope>
    <source>
        <strain evidence="7 8">USBA 355</strain>
    </source>
</reference>